<comment type="caution">
    <text evidence="1">The sequence shown here is derived from an EMBL/GenBank/DDBJ whole genome shotgun (WGS) entry which is preliminary data.</text>
</comment>
<name>A0A5N5SMM7_9CRUS</name>
<sequence>MNPINRRCLESSKPRWQRQTSWEEQIHGGFDLNAAGNNSKNYHAHGEVGAGTVVWRSENKNHSVGVGAHAEQHRGKFQGHGIYYDI</sequence>
<keyword evidence="2" id="KW-1185">Reference proteome</keyword>
<proteinExistence type="predicted"/>
<dbReference type="AlphaFoldDB" id="A0A5N5SMM7"/>
<evidence type="ECO:0000313" key="1">
    <source>
        <dbReference type="EMBL" id="KAB7494968.1"/>
    </source>
</evidence>
<gene>
    <name evidence="1" type="ORF">Anas_13272</name>
</gene>
<dbReference type="OrthoDB" id="10348054at2759"/>
<reference evidence="1 2" key="1">
    <citation type="journal article" date="2019" name="PLoS Biol.">
        <title>Sex chromosomes control vertical transmission of feminizing Wolbachia symbionts in an isopod.</title>
        <authorList>
            <person name="Becking T."/>
            <person name="Chebbi M.A."/>
            <person name="Giraud I."/>
            <person name="Moumen B."/>
            <person name="Laverre T."/>
            <person name="Caubet Y."/>
            <person name="Peccoud J."/>
            <person name="Gilbert C."/>
            <person name="Cordaux R."/>
        </authorList>
    </citation>
    <scope>NUCLEOTIDE SEQUENCE [LARGE SCALE GENOMIC DNA]</scope>
    <source>
        <strain evidence="1">ANa2</strain>
        <tissue evidence="1">Whole body excluding digestive tract and cuticle</tissue>
    </source>
</reference>
<evidence type="ECO:0000313" key="2">
    <source>
        <dbReference type="Proteomes" id="UP000326759"/>
    </source>
</evidence>
<dbReference type="EMBL" id="SEYY01023268">
    <property type="protein sequence ID" value="KAB7494968.1"/>
    <property type="molecule type" value="Genomic_DNA"/>
</dbReference>
<organism evidence="1 2">
    <name type="scientific">Armadillidium nasatum</name>
    <dbReference type="NCBI Taxonomy" id="96803"/>
    <lineage>
        <taxon>Eukaryota</taxon>
        <taxon>Metazoa</taxon>
        <taxon>Ecdysozoa</taxon>
        <taxon>Arthropoda</taxon>
        <taxon>Crustacea</taxon>
        <taxon>Multicrustacea</taxon>
        <taxon>Malacostraca</taxon>
        <taxon>Eumalacostraca</taxon>
        <taxon>Peracarida</taxon>
        <taxon>Isopoda</taxon>
        <taxon>Oniscidea</taxon>
        <taxon>Crinocheta</taxon>
        <taxon>Armadillidiidae</taxon>
        <taxon>Armadillidium</taxon>
    </lineage>
</organism>
<protein>
    <submittedName>
        <fullName evidence="1">Uncharacterized protein</fullName>
    </submittedName>
</protein>
<dbReference type="Proteomes" id="UP000326759">
    <property type="component" value="Unassembled WGS sequence"/>
</dbReference>
<accession>A0A5N5SMM7</accession>